<dbReference type="GO" id="GO:0007320">
    <property type="term" value="P:insemination"/>
    <property type="evidence" value="ECO:0007007"/>
    <property type="project" value="FlyBase"/>
</dbReference>
<reference evidence="3 5" key="10">
    <citation type="journal article" date="2015" name="G3 (Bethesda)">
        <title>Gene Model Annotations for Drosophila melanogaster: The Rule-Benders.</title>
        <authorList>
            <consortium name="FlyBase Consortium"/>
            <person name="Crosby M.A."/>
            <person name="Gramates L.S."/>
            <person name="Dos Santos G."/>
            <person name="Matthews B.B."/>
            <person name="St Pierre S.E."/>
            <person name="Zhou P."/>
            <person name="Schroeder A.J."/>
            <person name="Falls K."/>
            <person name="Emmert D.B."/>
            <person name="Russo S.M."/>
            <person name="Gelbart W.M."/>
            <person name="null"/>
        </authorList>
    </citation>
    <scope>NUCLEOTIDE SEQUENCE [LARGE SCALE GENOMIC DNA]</scope>
    <source>
        <strain evidence="5">Berkeley</strain>
    </source>
</reference>
<feature type="compositionally biased region" description="Polar residues" evidence="1">
    <location>
        <begin position="308"/>
        <end position="317"/>
    </location>
</feature>
<reference evidence="3 5" key="7">
    <citation type="journal article" date="2007" name="Science">
        <title>The Release 5.1 annotation of Drosophila melanogaster heterochromatin.</title>
        <authorList>
            <person name="Smith C.D."/>
            <person name="Shu S."/>
            <person name="Mungall C.J."/>
            <person name="Karpen G.H."/>
        </authorList>
    </citation>
    <scope>NUCLEOTIDE SEQUENCE [LARGE SCALE GENOMIC DNA]</scope>
    <source>
        <strain evidence="5">Berkeley</strain>
    </source>
</reference>
<feature type="region of interest" description="Disordered" evidence="1">
    <location>
        <begin position="513"/>
        <end position="601"/>
    </location>
</feature>
<accession>Q8MLV0</accession>
<dbReference type="AlphaFoldDB" id="Q8MLV0"/>
<feature type="compositionally biased region" description="Polar residues" evidence="1">
    <location>
        <begin position="115"/>
        <end position="137"/>
    </location>
</feature>
<dbReference type="InParanoid" id="Q8MLV0"/>
<feature type="compositionally biased region" description="Polar residues" evidence="1">
    <location>
        <begin position="338"/>
        <end position="354"/>
    </location>
</feature>
<reference evidence="3 5" key="5">
    <citation type="journal article" date="2002" name="Genome Biol.">
        <title>Heterochromatic sequences in a Drosophila whole-genome shotgun assembly.</title>
        <authorList>
            <person name="Hoskins R.A."/>
            <person name="Smith C.D."/>
            <person name="Carlson J.W."/>
            <person name="Carvalho A.B."/>
            <person name="Halpern A."/>
            <person name="Kaminker J.S."/>
            <person name="Kennedy C."/>
            <person name="Mungall C.J."/>
            <person name="Sullivan B.A."/>
            <person name="Sutton G.G."/>
            <person name="Yasuhara J.C."/>
            <person name="Wakimoto B.T."/>
            <person name="Myers E.W."/>
            <person name="Celniker S.E."/>
            <person name="Rubin G.M."/>
            <person name="Karpen G.H."/>
        </authorList>
    </citation>
    <scope>NUCLEOTIDE SEQUENCE [LARGE SCALE GENOMIC DNA]</scope>
    <source>
        <strain evidence="5">Berkeley</strain>
    </source>
</reference>
<dbReference type="GeneID" id="246589"/>
<dbReference type="AGR" id="FB:FBgn0050395"/>
<feature type="compositionally biased region" description="Polar residues" evidence="1">
    <location>
        <begin position="150"/>
        <end position="192"/>
    </location>
</feature>
<reference evidence="3 5" key="11">
    <citation type="journal article" date="2015" name="Genome Res.">
        <title>The Release 6 reference sequence of the Drosophila melanogaster genome.</title>
        <authorList>
            <person name="Hoskins R.A."/>
            <person name="Carlson J.W."/>
            <person name="Wan K.H."/>
            <person name="Park S."/>
            <person name="Mendez I."/>
            <person name="Galle S.E."/>
            <person name="Booth B.W."/>
            <person name="Pfeiffer B.D."/>
            <person name="George R.A."/>
            <person name="Svirskas R."/>
            <person name="Krzywinski M."/>
            <person name="Schein J."/>
            <person name="Accardo M.C."/>
            <person name="Damia E."/>
            <person name="Messina G."/>
            <person name="Mendez-Lago M."/>
            <person name="de Pablos B."/>
            <person name="Demakova O.V."/>
            <person name="Andreyeva E.N."/>
            <person name="Boldyreva L.V."/>
            <person name="Marra M."/>
            <person name="Carvalho A.B."/>
            <person name="Dimitri P."/>
            <person name="Villasante A."/>
            <person name="Zhimulev I.F."/>
            <person name="Rubin G.M."/>
            <person name="Karpen G.H."/>
            <person name="Celniker S.E."/>
        </authorList>
    </citation>
    <scope>NUCLEOTIDE SEQUENCE [LARGE SCALE GENOMIC DNA]</scope>
    <source>
        <strain evidence="5">Berkeley</strain>
    </source>
</reference>
<feature type="compositionally biased region" description="Polar residues" evidence="1">
    <location>
        <begin position="578"/>
        <end position="596"/>
    </location>
</feature>
<dbReference type="BioGRID-ORCS" id="246589">
    <property type="hits" value="0 hits in 1 CRISPR screen"/>
</dbReference>
<feature type="compositionally biased region" description="Polar residues" evidence="1">
    <location>
        <begin position="469"/>
        <end position="493"/>
    </location>
</feature>
<gene>
    <name evidence="3" type="primary">Dmel\CG30395</name>
    <name evidence="3 4" type="ORF">CG30395</name>
    <name evidence="3" type="ORF">Dmel_CG30395</name>
</gene>
<keyword evidence="2" id="KW-0732">Signal</keyword>
<reference evidence="3 5" key="6">
    <citation type="journal article" date="2005" name="PLoS Comput. Biol.">
        <title>Combined evidence annotation of transposable elements in genome sequences.</title>
        <authorList>
            <person name="Quesneville H."/>
            <person name="Bergman C.M."/>
            <person name="Andrieu O."/>
            <person name="Autard D."/>
            <person name="Nouaud D."/>
            <person name="Ashburner M."/>
            <person name="Anxolabehere D."/>
        </authorList>
    </citation>
    <scope>NUCLEOTIDE SEQUENCE [LARGE SCALE GENOMIC DNA]</scope>
    <source>
        <strain evidence="5">Berkeley</strain>
    </source>
</reference>
<feature type="compositionally biased region" description="Basic and acidic residues" evidence="1">
    <location>
        <begin position="427"/>
        <end position="436"/>
    </location>
</feature>
<reference evidence="3 5" key="3">
    <citation type="journal article" date="2002" name="Genome Biol.">
        <title>Annotation of the Drosophila melanogaster euchromatic genome: a systematic review.</title>
        <authorList>
            <person name="Misra S."/>
            <person name="Crosby M.A."/>
            <person name="Mungall C.J."/>
            <person name="Matthews B.B."/>
            <person name="Campbell K.S."/>
            <person name="Hradecky P."/>
            <person name="Huang Y."/>
            <person name="Kaminker J.S."/>
            <person name="Millburn G.H."/>
            <person name="Prochnik S.E."/>
            <person name="Smith C.D."/>
            <person name="Tupy J.L."/>
            <person name="Whitfied E.J."/>
            <person name="Bayraktaroglu L."/>
            <person name="Berman B.P."/>
            <person name="Bettencourt B.R."/>
            <person name="Celniker S.E."/>
            <person name="de Grey A.D."/>
            <person name="Drysdale R.A."/>
            <person name="Harris N.L."/>
            <person name="Richter J."/>
            <person name="Russo S."/>
            <person name="Schroeder A.J."/>
            <person name="Shu S.Q."/>
            <person name="Stapleton M."/>
            <person name="Yamada C."/>
            <person name="Ashburner M."/>
            <person name="Gelbart W.M."/>
            <person name="Rubin G.M."/>
            <person name="Lewis S.E."/>
        </authorList>
    </citation>
    <scope>GENOME REANNOTATION</scope>
    <source>
        <strain evidence="5">Berkeley</strain>
    </source>
</reference>
<feature type="signal peptide" evidence="2">
    <location>
        <begin position="1"/>
        <end position="18"/>
    </location>
</feature>
<feature type="compositionally biased region" description="Polar residues" evidence="1">
    <location>
        <begin position="261"/>
        <end position="300"/>
    </location>
</feature>
<dbReference type="RefSeq" id="NP_726116.2">
    <property type="nucleotide sequence ID" value="NM_166486.3"/>
</dbReference>
<feature type="chain" id="PRO_5004313958" evidence="2">
    <location>
        <begin position="19"/>
        <end position="906"/>
    </location>
</feature>
<protein>
    <submittedName>
        <fullName evidence="3">Uncharacterized protein</fullName>
    </submittedName>
</protein>
<dbReference type="Proteomes" id="UP000000803">
    <property type="component" value="Chromosome 2R"/>
</dbReference>
<keyword evidence="5" id="KW-1185">Reference proteome</keyword>
<dbReference type="KEGG" id="dme:Dmel_CG30395"/>
<evidence type="ECO:0000313" key="3">
    <source>
        <dbReference type="EMBL" id="AAM71017.2"/>
    </source>
</evidence>
<dbReference type="FunCoup" id="Q8MLV0">
    <property type="interactions" value="3"/>
</dbReference>
<dbReference type="Bgee" id="FBgn0050395">
    <property type="expression patterns" value="Expressed in male accessory gland main cell (Drosophila) in male reproductive gland and 27 other cell types or tissues"/>
</dbReference>
<reference evidence="3 5" key="2">
    <citation type="journal article" date="2002" name="Genome Biol.">
        <title>Finishing a whole-genome shotgun: release 3 of the Drosophila melanogaster euchromatic genome sequence.</title>
        <authorList>
            <person name="Celniker S.E."/>
            <person name="Wheeler D.A."/>
            <person name="Kronmiller B."/>
            <person name="Carlson J.W."/>
            <person name="Halpern A."/>
            <person name="Patel S."/>
            <person name="Adams M."/>
            <person name="Champe M."/>
            <person name="Dugan S.P."/>
            <person name="Frise E."/>
            <person name="Hodgson A."/>
            <person name="George R.A."/>
            <person name="Hoskins R.A."/>
            <person name="Laverty T."/>
            <person name="Muzny D.M."/>
            <person name="Nelson C.R."/>
            <person name="Pacleb J.M."/>
            <person name="Park S."/>
            <person name="Pfeiffer B.D."/>
            <person name="Richards S."/>
            <person name="Sodergren E.J."/>
            <person name="Svirskas R."/>
            <person name="Tabor P.E."/>
            <person name="Wan K."/>
            <person name="Stapleton M."/>
            <person name="Sutton G.G."/>
            <person name="Venter C."/>
            <person name="Weinstock G."/>
            <person name="Scherer S.E."/>
            <person name="Myers E.W."/>
            <person name="Gibbs R.A."/>
            <person name="Rubin G.M."/>
        </authorList>
    </citation>
    <scope>NUCLEOTIDE SEQUENCE [LARGE SCALE GENOMIC DNA]</scope>
    <source>
        <strain evidence="5">Berkeley</strain>
    </source>
</reference>
<keyword evidence="6" id="KW-1267">Proteomics identification</keyword>
<dbReference type="PaxDb" id="7227-FBpp0289463"/>
<reference evidence="3 5" key="1">
    <citation type="journal article" date="2000" name="Science">
        <title>The genome sequence of Drosophila melanogaster.</title>
        <authorList>
            <person name="Adams M.D."/>
            <person name="Celniker S.E."/>
            <person name="Holt R.A."/>
            <person name="Evans C.A."/>
            <person name="Gocayne J.D."/>
            <person name="Amanatides P.G."/>
            <person name="Scherer S.E."/>
            <person name="Li P.W."/>
            <person name="Hoskins R.A."/>
            <person name="Galle R.F."/>
            <person name="George R.A."/>
            <person name="Lewis S.E."/>
            <person name="Richards S."/>
            <person name="Ashburner M."/>
            <person name="Henderson S.N."/>
            <person name="Sutton G.G."/>
            <person name="Wortman J.R."/>
            <person name="Yandell M.D."/>
            <person name="Zhang Q."/>
            <person name="Chen L.X."/>
            <person name="Brandon R.C."/>
            <person name="Rogers Y.H."/>
            <person name="Blazej R.G."/>
            <person name="Champe M."/>
            <person name="Pfeiffer B.D."/>
            <person name="Wan K.H."/>
            <person name="Doyle C."/>
            <person name="Baxter E.G."/>
            <person name="Helt G."/>
            <person name="Nelson C.R."/>
            <person name="Gabor G.L."/>
            <person name="Abril J.F."/>
            <person name="Agbayani A."/>
            <person name="An H.J."/>
            <person name="Andrews-Pfannkoch C."/>
            <person name="Baldwin D."/>
            <person name="Ballew R.M."/>
            <person name="Basu A."/>
            <person name="Baxendale J."/>
            <person name="Bayraktaroglu L."/>
            <person name="Beasley E.M."/>
            <person name="Beeson K.Y."/>
            <person name="Benos P.V."/>
            <person name="Berman B.P."/>
            <person name="Bhandari D."/>
            <person name="Bolshakov S."/>
            <person name="Borkova D."/>
            <person name="Botchan M.R."/>
            <person name="Bouck J."/>
            <person name="Brokstein P."/>
            <person name="Brottier P."/>
            <person name="Burtis K.C."/>
            <person name="Busam D.A."/>
            <person name="Butler H."/>
            <person name="Cadieu E."/>
            <person name="Center A."/>
            <person name="Chandra I."/>
            <person name="Cherry J.M."/>
            <person name="Cawley S."/>
            <person name="Dahlke C."/>
            <person name="Davenport L.B."/>
            <person name="Davies P."/>
            <person name="de Pablos B."/>
            <person name="Delcher A."/>
            <person name="Deng Z."/>
            <person name="Mays A.D."/>
            <person name="Dew I."/>
            <person name="Dietz S.M."/>
            <person name="Dodson K."/>
            <person name="Doup L.E."/>
            <person name="Downes M."/>
            <person name="Dugan-Rocha S."/>
            <person name="Dunkov B.C."/>
            <person name="Dunn P."/>
            <person name="Durbin K.J."/>
            <person name="Evangelista C.C."/>
            <person name="Ferraz C."/>
            <person name="Ferriera S."/>
            <person name="Fleischmann W."/>
            <person name="Fosler C."/>
            <person name="Gabrielian A.E."/>
            <person name="Garg N.S."/>
            <person name="Gelbart W.M."/>
            <person name="Glasser K."/>
            <person name="Glodek A."/>
            <person name="Gong F."/>
            <person name="Gorrell J.H."/>
            <person name="Gu Z."/>
            <person name="Guan P."/>
            <person name="Harris M."/>
            <person name="Harris N.L."/>
            <person name="Harvey D."/>
            <person name="Heiman T.J."/>
            <person name="Hernandez J.R."/>
            <person name="Houck J."/>
            <person name="Hostin D."/>
            <person name="Houston K.A."/>
            <person name="Howland T.J."/>
            <person name="Wei M.H."/>
            <person name="Ibegwam C."/>
            <person name="Jalali M."/>
            <person name="Kalush F."/>
            <person name="Karpen G.H."/>
            <person name="Ke Z."/>
            <person name="Kennison J.A."/>
            <person name="Ketchum K.A."/>
            <person name="Kimmel B.E."/>
            <person name="Kodira C.D."/>
            <person name="Kraft C."/>
            <person name="Kravitz S."/>
            <person name="Kulp D."/>
            <person name="Lai Z."/>
            <person name="Lasko P."/>
            <person name="Lei Y."/>
            <person name="Levitsky A.A."/>
            <person name="Li J."/>
            <person name="Li Z."/>
            <person name="Liang Y."/>
            <person name="Lin X."/>
            <person name="Liu X."/>
            <person name="Mattei B."/>
            <person name="McIntosh T.C."/>
            <person name="McLeod M.P."/>
            <person name="McPherson D."/>
            <person name="Merkulov G."/>
            <person name="Milshina N.V."/>
            <person name="Mobarry C."/>
            <person name="Morris J."/>
            <person name="Moshrefi A."/>
            <person name="Mount S.M."/>
            <person name="Moy M."/>
            <person name="Murphy B."/>
            <person name="Murphy L."/>
            <person name="Muzny D.M."/>
            <person name="Nelson D.L."/>
            <person name="Nelson D.R."/>
            <person name="Nelson K.A."/>
            <person name="Nixon K."/>
            <person name="Nusskern D.R."/>
            <person name="Pacleb J.M."/>
            <person name="Palazzolo M."/>
            <person name="Pittman G.S."/>
            <person name="Pan S."/>
            <person name="Pollard J."/>
            <person name="Puri V."/>
            <person name="Reese M.G."/>
            <person name="Reinert K."/>
            <person name="Remington K."/>
            <person name="Saunders R.D."/>
            <person name="Scheeler F."/>
            <person name="Shen H."/>
            <person name="Shue B.C."/>
            <person name="Siden-Kiamos I."/>
            <person name="Simpson M."/>
            <person name="Skupski M.P."/>
            <person name="Smith T."/>
            <person name="Spier E."/>
            <person name="Spradling A.C."/>
            <person name="Stapleton M."/>
            <person name="Strong R."/>
            <person name="Sun E."/>
            <person name="Svirskas R."/>
            <person name="Tector C."/>
            <person name="Turner R."/>
            <person name="Venter E."/>
            <person name="Wang A.H."/>
            <person name="Wang X."/>
            <person name="Wang Z.Y."/>
            <person name="Wassarman D.A."/>
            <person name="Weinstock G.M."/>
            <person name="Weissenbach J."/>
            <person name="Williams S.M."/>
            <person name="WoodageT"/>
            <person name="Worley K.C."/>
            <person name="Wu D."/>
            <person name="Yang S."/>
            <person name="Yao Q.A."/>
            <person name="Ye J."/>
            <person name="Yeh R.F."/>
            <person name="Zaveri J.S."/>
            <person name="Zhan M."/>
            <person name="Zhang G."/>
            <person name="Zhao Q."/>
            <person name="Zheng L."/>
            <person name="Zheng X.H."/>
            <person name="Zhong F.N."/>
            <person name="Zhong W."/>
            <person name="Zhou X."/>
            <person name="Zhu S."/>
            <person name="Zhu X."/>
            <person name="Smith H.O."/>
            <person name="Gibbs R.A."/>
            <person name="Myers E.W."/>
            <person name="Rubin G.M."/>
            <person name="Venter J.C."/>
        </authorList>
    </citation>
    <scope>NUCLEOTIDE SEQUENCE [LARGE SCALE GENOMIC DNA]</scope>
    <source>
        <strain evidence="5">Berkeley</strain>
    </source>
</reference>
<dbReference type="UCSC" id="CG30395-RB">
    <property type="organism name" value="d. melanogaster"/>
</dbReference>
<proteinExistence type="evidence at protein level"/>
<dbReference type="VEuPathDB" id="VectorBase:FBgn0050395"/>
<dbReference type="GO" id="GO:0005615">
    <property type="term" value="C:extracellular space"/>
    <property type="evidence" value="ECO:0007005"/>
    <property type="project" value="FlyBase"/>
</dbReference>
<reference evidence="3 5" key="4">
    <citation type="journal article" date="2002" name="Genome Biol.">
        <title>The transposable elements of the Drosophila melanogaster euchromatin: a genomics perspective.</title>
        <authorList>
            <person name="Kaminker J.S."/>
            <person name="Bergman C.M."/>
            <person name="Kronmiller B."/>
            <person name="Carlson J."/>
            <person name="Svirskas R."/>
            <person name="Patel S."/>
            <person name="Frise E."/>
            <person name="Wheeler D.A."/>
            <person name="Lewis S.E."/>
            <person name="Rubin G.M."/>
            <person name="Ashburner M."/>
            <person name="Celniker S.E."/>
        </authorList>
    </citation>
    <scope>NUCLEOTIDE SEQUENCE [LARGE SCALE GENOMIC DNA]</scope>
    <source>
        <strain evidence="5">Berkeley</strain>
    </source>
</reference>
<dbReference type="PhylomeDB" id="Q8MLV0"/>
<dbReference type="EMBL" id="AE013599">
    <property type="protein sequence ID" value="AAM71017.2"/>
    <property type="molecule type" value="Genomic_DNA"/>
</dbReference>
<feature type="compositionally biased region" description="Polar residues" evidence="1">
    <location>
        <begin position="233"/>
        <end position="242"/>
    </location>
</feature>
<dbReference type="FlyBase" id="FBgn0050395">
    <property type="gene designation" value="CG30395"/>
</dbReference>
<dbReference type="OMA" id="MNQPNGP"/>
<evidence type="ECO:0000313" key="5">
    <source>
        <dbReference type="Proteomes" id="UP000000803"/>
    </source>
</evidence>
<feature type="compositionally biased region" description="Polar residues" evidence="1">
    <location>
        <begin position="543"/>
        <end position="567"/>
    </location>
</feature>
<evidence type="ECO:0000256" key="1">
    <source>
        <dbReference type="SAM" id="MobiDB-lite"/>
    </source>
</evidence>
<evidence type="ECO:0007829" key="6">
    <source>
        <dbReference type="PeptideAtlas" id="Q8MLV0"/>
    </source>
</evidence>
<feature type="region of interest" description="Disordered" evidence="1">
    <location>
        <begin position="78"/>
        <end position="499"/>
    </location>
</feature>
<sequence>MRILWIAAISFSWQFSDAFYYMPKFLCIPPFVAINGSCLIPTPKEPTILPCLKNLQNSTVFPENREIVTVSPPNLITEDGATIGESHSKDEKPNLSIKVPVKEAGAVEGDKTNEDLNPTVPNANKVPTDSSENTLDSEPNDNFVGKPEDSNQNESNPDIITPSQHANSSIISTNQGQETNESNIPEKGSNTDSKLKPTISEDSQVNNIPPKEGAFQGDNTNKDLNPTVPDESNVPTESSENTSDSEFDDNNIGKPEDSDQNESNPDIVTPSQHENSSLISTNHGQETNESNLPENGSNKGSKLKLPTPENSQINQTPPEAGAVNQDLNPTVPDANKLPTESSENALDSEFNGNNVGKPEDSHQNESNPDIITPSKHENSSLISTNPGQETNGIRDPVNGSNAISTLKPPVSENSQINQIPSEAGEVEGDKANKDLNLDDPNVNKLSSENTINSGPNNTNISKPEDCDPNESNSNIIAPNKPANSSITSTNPGQEANGIRYPVNGSIASSILNPNVSKPTKLDGKNFESNLAVGNENKTENITEDPNQNPKKENTIVSSISENPTMNKTGGLLTENMEGLSSTSSAKIPSTRPTISQPPKKGIAILPVKRPSRIYSTDDLNPPKFEIPSISGADAGVLPISPSIPDTDKINSGILPSGIPIQTPLPVDLNPSKDPSMPEMLPVRDPSIPDTENLIKNTLPPEGPSKIVLPGDLHTPIIPDTNEVINGLLPSERPNQIPLSGNTSHPNTHSITGIGSATKPVVPALPGTDNLTPKIIDPKIHIPESKEPILPKIPETDHLINEEDLIGKQQSPKIHIPGAPKINDPKIHIPESKEPILPKIPETDHLINEDLIRKPQSPKIHIPETPKIIEPKIQIPKDPKMPKLIRPEDLYPKDINIYELLPKDMFA</sequence>
<organism evidence="3 5">
    <name type="scientific">Drosophila melanogaster</name>
    <name type="common">Fruit fly</name>
    <dbReference type="NCBI Taxonomy" id="7227"/>
    <lineage>
        <taxon>Eukaryota</taxon>
        <taxon>Metazoa</taxon>
        <taxon>Ecdysozoa</taxon>
        <taxon>Arthropoda</taxon>
        <taxon>Hexapoda</taxon>
        <taxon>Insecta</taxon>
        <taxon>Pterygota</taxon>
        <taxon>Neoptera</taxon>
        <taxon>Endopterygota</taxon>
        <taxon>Diptera</taxon>
        <taxon>Brachycera</taxon>
        <taxon>Muscomorpha</taxon>
        <taxon>Ephydroidea</taxon>
        <taxon>Drosophilidae</taxon>
        <taxon>Drosophila</taxon>
        <taxon>Sophophora</taxon>
    </lineage>
</organism>
<feature type="compositionally biased region" description="Polar residues" evidence="1">
    <location>
        <begin position="443"/>
        <end position="461"/>
    </location>
</feature>
<dbReference type="DNASU" id="246589"/>
<evidence type="ECO:0000256" key="2">
    <source>
        <dbReference type="SAM" id="SignalP"/>
    </source>
</evidence>
<dbReference type="HOGENOM" id="CLU_320365_0_0_1"/>
<name>Q8MLV0_DROME</name>
<reference evidence="3 5" key="8">
    <citation type="journal article" date="2007" name="Science">
        <title>Sequence finishing and mapping of Drosophila melanogaster heterochromatin.</title>
        <authorList>
            <person name="Hoskins R.A."/>
            <person name="Carlson J.W."/>
            <person name="Kennedy C."/>
            <person name="Acevedo D."/>
            <person name="Evans-Holm M."/>
            <person name="Frise E."/>
            <person name="Wan K.H."/>
            <person name="Park S."/>
            <person name="Mendez-Lago M."/>
            <person name="Rossi F."/>
            <person name="Villasante A."/>
            <person name="Dimitri P."/>
            <person name="Karpen G.H."/>
            <person name="Celniker S.E."/>
        </authorList>
    </citation>
    <scope>NUCLEOTIDE SEQUENCE [LARGE SCALE GENOMIC DNA]</scope>
    <source>
        <strain evidence="5">Berkeley</strain>
    </source>
</reference>
<dbReference type="OrthoDB" id="7873311at2759"/>
<reference evidence="3 5" key="9">
    <citation type="journal article" date="2015" name="G3 (Bethesda)">
        <title>Gene Model Annotations for Drosophila melanogaster: Impact of High-Throughput Data.</title>
        <authorList>
            <consortium name="FlyBase Consortium"/>
            <person name="Matthews B.B."/>
            <person name="Dos Santos G."/>
            <person name="Crosby M.A."/>
            <person name="Emmert D.B."/>
            <person name="St Pierre S.E."/>
            <person name="Gramates L.S."/>
            <person name="Zhou P."/>
            <person name="Schroeder A.J."/>
            <person name="Falls K."/>
            <person name="Strelets V."/>
            <person name="Russo S.M."/>
            <person name="Gelbart W.M."/>
            <person name="null"/>
        </authorList>
    </citation>
    <scope>NUCLEOTIDE SEQUENCE [LARGE SCALE GENOMIC DNA]</scope>
    <source>
        <strain evidence="5">Berkeley</strain>
    </source>
</reference>
<evidence type="ECO:0000313" key="4">
    <source>
        <dbReference type="FlyBase" id="FBgn0050395"/>
    </source>
</evidence>
<dbReference type="ExpressionAtlas" id="Q8MLV0">
    <property type="expression patterns" value="baseline and differential"/>
</dbReference>
<feature type="compositionally biased region" description="Polar residues" evidence="1">
    <location>
        <begin position="379"/>
        <end position="391"/>
    </location>
</feature>
<feature type="compositionally biased region" description="Polar residues" evidence="1">
    <location>
        <begin position="411"/>
        <end position="420"/>
    </location>
</feature>
<dbReference type="STRING" id="7227.FBpp0289463"/>